<protein>
    <submittedName>
        <fullName evidence="2">Inner membrane protein YhaH</fullName>
    </submittedName>
</protein>
<keyword evidence="1" id="KW-0472">Membrane</keyword>
<feature type="transmembrane region" description="Helical" evidence="1">
    <location>
        <begin position="26"/>
        <end position="48"/>
    </location>
</feature>
<dbReference type="EMBL" id="FWFO01000005">
    <property type="protein sequence ID" value="SLN70619.1"/>
    <property type="molecule type" value="Genomic_DNA"/>
</dbReference>
<dbReference type="Proteomes" id="UP000193077">
    <property type="component" value="Unassembled WGS sequence"/>
</dbReference>
<keyword evidence="1" id="KW-0812">Transmembrane</keyword>
<dbReference type="RefSeq" id="WP_085797819.1">
    <property type="nucleotide sequence ID" value="NZ_FWFO01000005.1"/>
</dbReference>
<dbReference type="InterPro" id="IPR008523">
    <property type="entry name" value="DUF805"/>
</dbReference>
<proteinExistence type="predicted"/>
<accession>A0A1Y5TS68</accession>
<feature type="transmembrane region" description="Helical" evidence="1">
    <location>
        <begin position="127"/>
        <end position="155"/>
    </location>
</feature>
<dbReference type="AlphaFoldDB" id="A0A1Y5TS68"/>
<organism evidence="2 3">
    <name type="scientific">Falsiruegeria litorea R37</name>
    <dbReference type="NCBI Taxonomy" id="1200284"/>
    <lineage>
        <taxon>Bacteria</taxon>
        <taxon>Pseudomonadati</taxon>
        <taxon>Pseudomonadota</taxon>
        <taxon>Alphaproteobacteria</taxon>
        <taxon>Rhodobacterales</taxon>
        <taxon>Roseobacteraceae</taxon>
        <taxon>Falsiruegeria</taxon>
    </lineage>
</organism>
<dbReference type="Pfam" id="PF05656">
    <property type="entry name" value="DUF805"/>
    <property type="match status" value="1"/>
</dbReference>
<feature type="transmembrane region" description="Helical" evidence="1">
    <location>
        <begin position="60"/>
        <end position="78"/>
    </location>
</feature>
<sequence>MDFSDAIKTCFRKYLVFSGRATRPEYWWFVLFVVVTSALLAVVDSLLFGSNPEAGEGRRVFSSVFQLGVVIPMLAAGWRRLHDTGRPGWYLLLPMALSIATMVMLMTGVVAFSVLEQGVNDPEALRGPAALLGGTGILVVSILQLILSVLMIWWLTRPSESGTNVYGPPA</sequence>
<evidence type="ECO:0000313" key="3">
    <source>
        <dbReference type="Proteomes" id="UP000193077"/>
    </source>
</evidence>
<feature type="transmembrane region" description="Helical" evidence="1">
    <location>
        <begin position="90"/>
        <end position="115"/>
    </location>
</feature>
<keyword evidence="1" id="KW-1133">Transmembrane helix</keyword>
<name>A0A1Y5TS68_9RHOB</name>
<dbReference type="OrthoDB" id="9812349at2"/>
<dbReference type="PANTHER" id="PTHR34980:SF2">
    <property type="entry name" value="INNER MEMBRANE PROTEIN YHAH-RELATED"/>
    <property type="match status" value="1"/>
</dbReference>
<evidence type="ECO:0000256" key="1">
    <source>
        <dbReference type="SAM" id="Phobius"/>
    </source>
</evidence>
<keyword evidence="3" id="KW-1185">Reference proteome</keyword>
<gene>
    <name evidence="2" type="primary">yhaH_2</name>
    <name evidence="2" type="ORF">TRL7639_04183</name>
</gene>
<reference evidence="2 3" key="1">
    <citation type="submission" date="2017-03" db="EMBL/GenBank/DDBJ databases">
        <authorList>
            <person name="Afonso C.L."/>
            <person name="Miller P.J."/>
            <person name="Scott M.A."/>
            <person name="Spackman E."/>
            <person name="Goraichik I."/>
            <person name="Dimitrov K.M."/>
            <person name="Suarez D.L."/>
            <person name="Swayne D.E."/>
        </authorList>
    </citation>
    <scope>NUCLEOTIDE SEQUENCE [LARGE SCALE GENOMIC DNA]</scope>
    <source>
        <strain evidence="2 3">CECT 7639</strain>
    </source>
</reference>
<dbReference type="GO" id="GO:0005886">
    <property type="term" value="C:plasma membrane"/>
    <property type="evidence" value="ECO:0007669"/>
    <property type="project" value="TreeGrafter"/>
</dbReference>
<evidence type="ECO:0000313" key="2">
    <source>
        <dbReference type="EMBL" id="SLN70619.1"/>
    </source>
</evidence>
<dbReference type="PANTHER" id="PTHR34980">
    <property type="entry name" value="INNER MEMBRANE PROTEIN-RELATED-RELATED"/>
    <property type="match status" value="1"/>
</dbReference>